<protein>
    <submittedName>
        <fullName evidence="1">Uncharacterized protein</fullName>
    </submittedName>
</protein>
<dbReference type="AlphaFoldDB" id="A0A8J2PHH3"/>
<dbReference type="EMBL" id="CAJVCH010529170">
    <property type="protein sequence ID" value="CAG7823348.1"/>
    <property type="molecule type" value="Genomic_DNA"/>
</dbReference>
<comment type="caution">
    <text evidence="1">The sequence shown here is derived from an EMBL/GenBank/DDBJ whole genome shotgun (WGS) entry which is preliminary data.</text>
</comment>
<reference evidence="1" key="1">
    <citation type="submission" date="2021-06" db="EMBL/GenBank/DDBJ databases">
        <authorList>
            <person name="Hodson N. C."/>
            <person name="Mongue J. A."/>
            <person name="Jaron S. K."/>
        </authorList>
    </citation>
    <scope>NUCLEOTIDE SEQUENCE</scope>
</reference>
<dbReference type="Proteomes" id="UP000708208">
    <property type="component" value="Unassembled WGS sequence"/>
</dbReference>
<name>A0A8J2PHH3_9HEXA</name>
<feature type="non-terminal residue" evidence="1">
    <location>
        <position position="109"/>
    </location>
</feature>
<proteinExistence type="predicted"/>
<keyword evidence="2" id="KW-1185">Reference proteome</keyword>
<evidence type="ECO:0000313" key="2">
    <source>
        <dbReference type="Proteomes" id="UP000708208"/>
    </source>
</evidence>
<evidence type="ECO:0000313" key="1">
    <source>
        <dbReference type="EMBL" id="CAG7823348.1"/>
    </source>
</evidence>
<accession>A0A8J2PHH3</accession>
<gene>
    <name evidence="1" type="ORF">AFUS01_LOCUS33570</name>
</gene>
<sequence>MICMQIYKRDSHVVEVKIRARDDDSECDKGGSETGHGPFVTLVTTEAATHRCPYLGKYTATSVTQDGRGIRDACGPGGGQNSFNTLIVGCGDRAKMEFHSKCPSQEPTT</sequence>
<dbReference type="OrthoDB" id="9979716at2759"/>
<organism evidence="1 2">
    <name type="scientific">Allacma fusca</name>
    <dbReference type="NCBI Taxonomy" id="39272"/>
    <lineage>
        <taxon>Eukaryota</taxon>
        <taxon>Metazoa</taxon>
        <taxon>Ecdysozoa</taxon>
        <taxon>Arthropoda</taxon>
        <taxon>Hexapoda</taxon>
        <taxon>Collembola</taxon>
        <taxon>Symphypleona</taxon>
        <taxon>Sminthuridae</taxon>
        <taxon>Allacma</taxon>
    </lineage>
</organism>